<organism evidence="7 8">
    <name type="scientific">Brochothrix campestris FSL F6-1037</name>
    <dbReference type="NCBI Taxonomy" id="1265861"/>
    <lineage>
        <taxon>Bacteria</taxon>
        <taxon>Bacillati</taxon>
        <taxon>Bacillota</taxon>
        <taxon>Bacilli</taxon>
        <taxon>Bacillales</taxon>
        <taxon>Listeriaceae</taxon>
        <taxon>Brochothrix</taxon>
    </lineage>
</organism>
<feature type="transmembrane region" description="Helical" evidence="6">
    <location>
        <begin position="58"/>
        <end position="77"/>
    </location>
</feature>
<evidence type="ECO:0000256" key="1">
    <source>
        <dbReference type="ARBA" id="ARBA00004141"/>
    </source>
</evidence>
<sequence>MTSSLFKKKDIAELLRYQSPLKKELTTFDLVFLGIGAIIGTGIFVLTGVGALKAGPSLMLSFVLAALCCLFAAFCYAEFASTVPISGSVYTYTYITLGEFLAFIIGWDLILEYLLATATVSVGWSGYLVSFIEGIGIHLPQALTAAAGTYANKTTFINLPAIFIIGVITLVIAMGIRQTKRVNNILVAIKVAIVLLFIVVTIWYVKPENWTPFAPFGFFTHSGGESVGILPAASIVFFSYIGFDAISSSAEETVNPQKSIPRGILISLGICTILYVIMTAIMTGVVYYPHFADYLAAPVSYVLQSVNQNWMAGIVNVGAILGMTTVMIVMFYGQTRVAYAMSRDGLFPKIFSKINPKTDTPFTATLITGGICALAGGFINLNVLSELVNIGTLTAFFLVSIAVIILRKTQPDLKRSFRAPFVPVLPIVAALFCLMLIAGLQWQTWLRFLVWLLIGVAVYFLYARHHSKMK</sequence>
<feature type="transmembrane region" description="Helical" evidence="6">
    <location>
        <begin position="264"/>
        <end position="290"/>
    </location>
</feature>
<feature type="transmembrane region" description="Helical" evidence="6">
    <location>
        <begin position="362"/>
        <end position="381"/>
    </location>
</feature>
<dbReference type="PANTHER" id="PTHR43243:SF4">
    <property type="entry name" value="CATIONIC AMINO ACID TRANSPORTER 4"/>
    <property type="match status" value="1"/>
</dbReference>
<reference evidence="7 8" key="1">
    <citation type="submission" date="2012-12" db="EMBL/GenBank/DDBJ databases">
        <title>Novel taxa of Listeriaceae from agricultural environments in the United States.</title>
        <authorList>
            <person name="den Bakker H.C."/>
            <person name="Allred A."/>
            <person name="Warchocki S."/>
            <person name="Wright E.M."/>
            <person name="Burrell A."/>
            <person name="Nightingale K.K."/>
            <person name="Kephart D."/>
            <person name="Wiedmann M."/>
        </authorList>
    </citation>
    <scope>NUCLEOTIDE SEQUENCE [LARGE SCALE GENOMIC DNA]</scope>
    <source>
        <strain evidence="7 8">FSL F6-1037</strain>
    </source>
</reference>
<comment type="caution">
    <text evidence="7">The sequence shown here is derived from an EMBL/GenBank/DDBJ whole genome shotgun (WGS) entry which is preliminary data.</text>
</comment>
<dbReference type="RefSeq" id="WP_035314021.1">
    <property type="nucleotide sequence ID" value="NZ_AODH01000017.1"/>
</dbReference>
<feature type="transmembrane region" description="Helical" evidence="6">
    <location>
        <begin position="185"/>
        <end position="205"/>
    </location>
</feature>
<dbReference type="Pfam" id="PF13520">
    <property type="entry name" value="AA_permease_2"/>
    <property type="match status" value="1"/>
</dbReference>
<dbReference type="InterPro" id="IPR002293">
    <property type="entry name" value="AA/rel_permease1"/>
</dbReference>
<feature type="transmembrane region" description="Helical" evidence="6">
    <location>
        <begin position="444"/>
        <end position="462"/>
    </location>
</feature>
<evidence type="ECO:0000256" key="2">
    <source>
        <dbReference type="ARBA" id="ARBA00022448"/>
    </source>
</evidence>
<dbReference type="GO" id="GO:0016020">
    <property type="term" value="C:membrane"/>
    <property type="evidence" value="ECO:0007669"/>
    <property type="project" value="UniProtKB-SubCell"/>
</dbReference>
<comment type="subcellular location">
    <subcellularLocation>
        <location evidence="1">Membrane</location>
        <topology evidence="1">Multi-pass membrane protein</topology>
    </subcellularLocation>
</comment>
<protein>
    <submittedName>
        <fullName evidence="7">Amino acid transporter</fullName>
    </submittedName>
</protein>
<feature type="transmembrane region" description="Helical" evidence="6">
    <location>
        <begin position="89"/>
        <end position="110"/>
    </location>
</feature>
<feature type="transmembrane region" description="Helical" evidence="6">
    <location>
        <begin position="156"/>
        <end position="173"/>
    </location>
</feature>
<evidence type="ECO:0000313" key="8">
    <source>
        <dbReference type="Proteomes" id="UP000019243"/>
    </source>
</evidence>
<evidence type="ECO:0000256" key="5">
    <source>
        <dbReference type="ARBA" id="ARBA00023136"/>
    </source>
</evidence>
<dbReference type="EMBL" id="AODH01000017">
    <property type="protein sequence ID" value="EUJ40546.1"/>
    <property type="molecule type" value="Genomic_DNA"/>
</dbReference>
<feature type="transmembrane region" description="Helical" evidence="6">
    <location>
        <begin position="30"/>
        <end position="52"/>
    </location>
</feature>
<feature type="transmembrane region" description="Helical" evidence="6">
    <location>
        <begin position="387"/>
        <end position="406"/>
    </location>
</feature>
<keyword evidence="2" id="KW-0813">Transport</keyword>
<keyword evidence="3 6" id="KW-0812">Transmembrane</keyword>
<evidence type="ECO:0000256" key="6">
    <source>
        <dbReference type="SAM" id="Phobius"/>
    </source>
</evidence>
<dbReference type="PANTHER" id="PTHR43243">
    <property type="entry name" value="INNER MEMBRANE TRANSPORTER YGJI-RELATED"/>
    <property type="match status" value="1"/>
</dbReference>
<dbReference type="OrthoDB" id="9762947at2"/>
<feature type="transmembrane region" description="Helical" evidence="6">
    <location>
        <begin position="418"/>
        <end position="438"/>
    </location>
</feature>
<accession>W7CXP7</accession>
<feature type="transmembrane region" description="Helical" evidence="6">
    <location>
        <begin position="310"/>
        <end position="333"/>
    </location>
</feature>
<dbReference type="STRING" id="1265861.BCAMP_04909"/>
<evidence type="ECO:0000256" key="3">
    <source>
        <dbReference type="ARBA" id="ARBA00022692"/>
    </source>
</evidence>
<proteinExistence type="predicted"/>
<keyword evidence="4 6" id="KW-1133">Transmembrane helix</keyword>
<dbReference type="GO" id="GO:0015171">
    <property type="term" value="F:amino acid transmembrane transporter activity"/>
    <property type="evidence" value="ECO:0007669"/>
    <property type="project" value="TreeGrafter"/>
</dbReference>
<feature type="transmembrane region" description="Helical" evidence="6">
    <location>
        <begin position="225"/>
        <end position="243"/>
    </location>
</feature>
<keyword evidence="5 6" id="KW-0472">Membrane</keyword>
<name>W7CXP7_9LIST</name>
<dbReference type="Proteomes" id="UP000019243">
    <property type="component" value="Unassembled WGS sequence"/>
</dbReference>
<keyword evidence="8" id="KW-1185">Reference proteome</keyword>
<dbReference type="PIRSF" id="PIRSF006060">
    <property type="entry name" value="AA_transporter"/>
    <property type="match status" value="1"/>
</dbReference>
<evidence type="ECO:0000256" key="4">
    <source>
        <dbReference type="ARBA" id="ARBA00022989"/>
    </source>
</evidence>
<dbReference type="Gene3D" id="1.20.1740.10">
    <property type="entry name" value="Amino acid/polyamine transporter I"/>
    <property type="match status" value="1"/>
</dbReference>
<dbReference type="PATRIC" id="fig|1265861.3.peg.970"/>
<evidence type="ECO:0000313" key="7">
    <source>
        <dbReference type="EMBL" id="EUJ40546.1"/>
    </source>
</evidence>
<dbReference type="AlphaFoldDB" id="W7CXP7"/>
<gene>
    <name evidence="7" type="ORF">BCAMP_04909</name>
</gene>